<dbReference type="Gene3D" id="3.40.50.300">
    <property type="entry name" value="P-loop containing nucleotide triphosphate hydrolases"/>
    <property type="match status" value="1"/>
</dbReference>
<dbReference type="GO" id="GO:0005524">
    <property type="term" value="F:ATP binding"/>
    <property type="evidence" value="ECO:0007669"/>
    <property type="project" value="UniProtKB-KW"/>
</dbReference>
<dbReference type="PANTHER" id="PTHR32071">
    <property type="entry name" value="TRANSCRIPTIONAL REGULATORY PROTEIN"/>
    <property type="match status" value="1"/>
</dbReference>
<dbReference type="Proteomes" id="UP000471082">
    <property type="component" value="Unassembled WGS sequence"/>
</dbReference>
<dbReference type="SUPFAM" id="SSF52540">
    <property type="entry name" value="P-loop containing nucleoside triphosphate hydrolases"/>
    <property type="match status" value="1"/>
</dbReference>
<dbReference type="CDD" id="cd00009">
    <property type="entry name" value="AAA"/>
    <property type="match status" value="1"/>
</dbReference>
<evidence type="ECO:0000313" key="4">
    <source>
        <dbReference type="EMBL" id="NEL80350.1"/>
    </source>
</evidence>
<evidence type="ECO:0000259" key="3">
    <source>
        <dbReference type="PROSITE" id="PS50045"/>
    </source>
</evidence>
<dbReference type="AlphaFoldDB" id="A0A7X5N2N2"/>
<dbReference type="FunFam" id="3.40.50.300:FF:000006">
    <property type="entry name" value="DNA-binding transcriptional regulator NtrC"/>
    <property type="match status" value="1"/>
</dbReference>
<keyword evidence="2" id="KW-0067">ATP-binding</keyword>
<dbReference type="PROSITE" id="PS50045">
    <property type="entry name" value="SIGMA54_INTERACT_4"/>
    <property type="match status" value="1"/>
</dbReference>
<keyword evidence="1" id="KW-0547">Nucleotide-binding</keyword>
<feature type="domain" description="Sigma-54 factor interaction" evidence="3">
    <location>
        <begin position="1"/>
        <end position="121"/>
    </location>
</feature>
<dbReference type="InterPro" id="IPR002078">
    <property type="entry name" value="Sigma_54_int"/>
</dbReference>
<feature type="non-terminal residue" evidence="4">
    <location>
        <position position="121"/>
    </location>
</feature>
<proteinExistence type="predicted"/>
<dbReference type="InterPro" id="IPR027417">
    <property type="entry name" value="P-loop_NTPase"/>
</dbReference>
<feature type="non-terminal residue" evidence="4">
    <location>
        <position position="1"/>
    </location>
</feature>
<dbReference type="InterPro" id="IPR025943">
    <property type="entry name" value="Sigma_54_int_dom_ATP-bd_2"/>
</dbReference>
<dbReference type="GO" id="GO:0006355">
    <property type="term" value="P:regulation of DNA-templated transcription"/>
    <property type="evidence" value="ECO:0007669"/>
    <property type="project" value="InterPro"/>
</dbReference>
<organism evidence="4 5">
    <name type="scientific">Xanthomonas perforans</name>
    <dbReference type="NCBI Taxonomy" id="442694"/>
    <lineage>
        <taxon>Bacteria</taxon>
        <taxon>Pseudomonadati</taxon>
        <taxon>Pseudomonadota</taxon>
        <taxon>Gammaproteobacteria</taxon>
        <taxon>Lysobacterales</taxon>
        <taxon>Lysobacteraceae</taxon>
        <taxon>Xanthomonas</taxon>
    </lineage>
</organism>
<dbReference type="EMBL" id="JAAGYU010001486">
    <property type="protein sequence ID" value="NEL80350.1"/>
    <property type="molecule type" value="Genomic_DNA"/>
</dbReference>
<gene>
    <name evidence="4" type="ORF">G3W61_29365</name>
</gene>
<reference evidence="4 5" key="1">
    <citation type="submission" date="2019-11" db="EMBL/GenBank/DDBJ databases">
        <title>Genome-resolved metagenomics to study the prevalence of co-infection and intraspecific heterogeneity among plant pathogen metapopulations.</title>
        <authorList>
            <person name="Newberry E."/>
            <person name="Bhandari R."/>
            <person name="Kemble J."/>
            <person name="Sikora E."/>
            <person name="Potnis N."/>
        </authorList>
    </citation>
    <scope>NUCLEOTIDE SEQUENCE [LARGE SCALE GENOMIC DNA]</scope>
    <source>
        <strain evidence="4">Xp_Tom_Tuscaloosa_18b</strain>
    </source>
</reference>
<evidence type="ECO:0000256" key="1">
    <source>
        <dbReference type="ARBA" id="ARBA00022741"/>
    </source>
</evidence>
<evidence type="ECO:0000313" key="5">
    <source>
        <dbReference type="Proteomes" id="UP000471082"/>
    </source>
</evidence>
<protein>
    <submittedName>
        <fullName evidence="4">Sigma-54 factor interaction domain-containing protein</fullName>
    </submittedName>
</protein>
<dbReference type="PROSITE" id="PS00676">
    <property type="entry name" value="SIGMA54_INTERACT_2"/>
    <property type="match status" value="1"/>
</dbReference>
<accession>A0A7X5N2N2</accession>
<comment type="caution">
    <text evidence="4">The sequence shown here is derived from an EMBL/GenBank/DDBJ whole genome shotgun (WGS) entry which is preliminary data.</text>
</comment>
<sequence length="121" mass="13180">KHGPFIALNCGALPGELIEAELFGAEAGAYTGANKAREGKFEAADGGTLFLDEIGNLPLAGQMKLLRVLETGRYERLGSNRERHAKVRVISATNADLPSMIRDGSFREDLYYRLNTVEIAL</sequence>
<dbReference type="Pfam" id="PF00158">
    <property type="entry name" value="Sigma54_activat"/>
    <property type="match status" value="1"/>
</dbReference>
<dbReference type="PANTHER" id="PTHR32071:SF86">
    <property type="entry name" value="TWO COMPONENT SIGNAL TRANSDUCTION SYSTEM SIGMA54-DEPENDENT RESPONSE REGULATOR FIS FAMILY"/>
    <property type="match status" value="1"/>
</dbReference>
<evidence type="ECO:0000256" key="2">
    <source>
        <dbReference type="ARBA" id="ARBA00022840"/>
    </source>
</evidence>
<name>A0A7X5N2N2_XANPE</name>